<dbReference type="Proteomes" id="UP000036403">
    <property type="component" value="Unassembled WGS sequence"/>
</dbReference>
<dbReference type="AlphaFoldDB" id="A0A0J7JUD9"/>
<keyword evidence="3" id="KW-1185">Reference proteome</keyword>
<feature type="compositionally biased region" description="Basic and acidic residues" evidence="1">
    <location>
        <begin position="28"/>
        <end position="50"/>
    </location>
</feature>
<protein>
    <submittedName>
        <fullName evidence="2">Uncharacterized protein</fullName>
    </submittedName>
</protein>
<evidence type="ECO:0000313" key="3">
    <source>
        <dbReference type="Proteomes" id="UP000036403"/>
    </source>
</evidence>
<comment type="caution">
    <text evidence="2">The sequence shown here is derived from an EMBL/GenBank/DDBJ whole genome shotgun (WGS) entry which is preliminary data.</text>
</comment>
<accession>A0A0J7JUD9</accession>
<dbReference type="PaxDb" id="67767-A0A0J7JUD9"/>
<sequence length="73" mass="8584">NRKHPIRKLNNTSIATGKKTVSYLDTVTSKRERLSESEERRHRDAKERSKAGQASRQRSTNRRFLSTSPFIRR</sequence>
<organism evidence="2 3">
    <name type="scientific">Lasius niger</name>
    <name type="common">Black garden ant</name>
    <dbReference type="NCBI Taxonomy" id="67767"/>
    <lineage>
        <taxon>Eukaryota</taxon>
        <taxon>Metazoa</taxon>
        <taxon>Ecdysozoa</taxon>
        <taxon>Arthropoda</taxon>
        <taxon>Hexapoda</taxon>
        <taxon>Insecta</taxon>
        <taxon>Pterygota</taxon>
        <taxon>Neoptera</taxon>
        <taxon>Endopterygota</taxon>
        <taxon>Hymenoptera</taxon>
        <taxon>Apocrita</taxon>
        <taxon>Aculeata</taxon>
        <taxon>Formicoidea</taxon>
        <taxon>Formicidae</taxon>
        <taxon>Formicinae</taxon>
        <taxon>Lasius</taxon>
        <taxon>Lasius</taxon>
    </lineage>
</organism>
<evidence type="ECO:0000256" key="1">
    <source>
        <dbReference type="SAM" id="MobiDB-lite"/>
    </source>
</evidence>
<feature type="region of interest" description="Disordered" evidence="1">
    <location>
        <begin position="24"/>
        <end position="73"/>
    </location>
</feature>
<reference evidence="2 3" key="1">
    <citation type="submission" date="2015-04" db="EMBL/GenBank/DDBJ databases">
        <title>Lasius niger genome sequencing.</title>
        <authorList>
            <person name="Konorov E.A."/>
            <person name="Nikitin M.A."/>
            <person name="Kirill M.V."/>
            <person name="Chang P."/>
        </authorList>
    </citation>
    <scope>NUCLEOTIDE SEQUENCE [LARGE SCALE GENOMIC DNA]</scope>
    <source>
        <tissue evidence="2">Whole</tissue>
    </source>
</reference>
<gene>
    <name evidence="2" type="ORF">RF55_25628</name>
</gene>
<name>A0A0J7JUD9_LASNI</name>
<feature type="non-terminal residue" evidence="2">
    <location>
        <position position="1"/>
    </location>
</feature>
<feature type="compositionally biased region" description="Polar residues" evidence="1">
    <location>
        <begin position="52"/>
        <end position="73"/>
    </location>
</feature>
<dbReference type="EMBL" id="LBMM01033028">
    <property type="protein sequence ID" value="KMQ81654.1"/>
    <property type="molecule type" value="Genomic_DNA"/>
</dbReference>
<evidence type="ECO:0000313" key="2">
    <source>
        <dbReference type="EMBL" id="KMQ81654.1"/>
    </source>
</evidence>
<proteinExistence type="predicted"/>